<evidence type="ECO:0000313" key="3">
    <source>
        <dbReference type="Proteomes" id="UP000095485"/>
    </source>
</evidence>
<protein>
    <submittedName>
        <fullName evidence="2">Uncharacterized protein</fullName>
    </submittedName>
</protein>
<dbReference type="OrthoDB" id="1975130at2"/>
<accession>A0A174P314</accession>
<evidence type="ECO:0000256" key="1">
    <source>
        <dbReference type="SAM" id="Phobius"/>
    </source>
</evidence>
<evidence type="ECO:0000313" key="2">
    <source>
        <dbReference type="EMBL" id="CUP53891.1"/>
    </source>
</evidence>
<keyword evidence="1" id="KW-0812">Transmembrane</keyword>
<proteinExistence type="predicted"/>
<keyword evidence="1" id="KW-0472">Membrane</keyword>
<gene>
    <name evidence="2" type="ORF">ERS852526_01370</name>
</gene>
<feature type="transmembrane region" description="Helical" evidence="1">
    <location>
        <begin position="158"/>
        <end position="188"/>
    </location>
</feature>
<feature type="transmembrane region" description="Helical" evidence="1">
    <location>
        <begin position="109"/>
        <end position="137"/>
    </location>
</feature>
<organism evidence="2 3">
    <name type="scientific">Dorea longicatena</name>
    <dbReference type="NCBI Taxonomy" id="88431"/>
    <lineage>
        <taxon>Bacteria</taxon>
        <taxon>Bacillati</taxon>
        <taxon>Bacillota</taxon>
        <taxon>Clostridia</taxon>
        <taxon>Lachnospirales</taxon>
        <taxon>Lachnospiraceae</taxon>
        <taxon>Dorea</taxon>
    </lineage>
</organism>
<sequence length="192" mass="21365">MGTLIRENKRKIALSLNMGLLLMGCLMLTIGAYPALYSGGANETRLSIGATCIAFWFISFPALSRETKEKKIVTVSIHAITAFSVLIIFSWEIHYILVNWKKGSHLGDIGFCIGGIIVCSYLCYILISFIKTFYFLIQKVRRLLFPNSTNQNVSRIVHLLEMASSLIVSLTAFIGSLTAACVAVQTFLEHIY</sequence>
<dbReference type="PROSITE" id="PS51257">
    <property type="entry name" value="PROKAR_LIPOPROTEIN"/>
    <property type="match status" value="1"/>
</dbReference>
<keyword evidence="1" id="KW-1133">Transmembrane helix</keyword>
<name>A0A174P314_9FIRM</name>
<feature type="transmembrane region" description="Helical" evidence="1">
    <location>
        <begin position="75"/>
        <end position="97"/>
    </location>
</feature>
<dbReference type="AlphaFoldDB" id="A0A174P314"/>
<dbReference type="RefSeq" id="WP_044961781.1">
    <property type="nucleotide sequence ID" value="NZ_CZAY01000009.1"/>
</dbReference>
<dbReference type="GeneID" id="96228668"/>
<feature type="transmembrane region" description="Helical" evidence="1">
    <location>
        <begin position="45"/>
        <end position="63"/>
    </location>
</feature>
<dbReference type="EMBL" id="CZAY01000009">
    <property type="protein sequence ID" value="CUP53891.1"/>
    <property type="molecule type" value="Genomic_DNA"/>
</dbReference>
<dbReference type="Proteomes" id="UP000095485">
    <property type="component" value="Unassembled WGS sequence"/>
</dbReference>
<feature type="transmembrane region" description="Helical" evidence="1">
    <location>
        <begin position="12"/>
        <end position="33"/>
    </location>
</feature>
<reference evidence="2 3" key="1">
    <citation type="submission" date="2015-09" db="EMBL/GenBank/DDBJ databases">
        <authorList>
            <consortium name="Pathogen Informatics"/>
        </authorList>
    </citation>
    <scope>NUCLEOTIDE SEQUENCE [LARGE SCALE GENOMIC DNA]</scope>
    <source>
        <strain evidence="2 3">2789STDY5834914</strain>
    </source>
</reference>